<proteinExistence type="predicted"/>
<dbReference type="InterPro" id="IPR013830">
    <property type="entry name" value="SGNH_hydro"/>
</dbReference>
<gene>
    <name evidence="3" type="ORF">ACF1HC_21900</name>
</gene>
<dbReference type="Pfam" id="PF13472">
    <property type="entry name" value="Lipase_GDSL_2"/>
    <property type="match status" value="1"/>
</dbReference>
<dbReference type="EC" id="3.1.-.-" evidence="3"/>
<dbReference type="InterPro" id="IPR036514">
    <property type="entry name" value="SGNH_hydro_sf"/>
</dbReference>
<evidence type="ECO:0000256" key="1">
    <source>
        <dbReference type="SAM" id="SignalP"/>
    </source>
</evidence>
<feature type="chain" id="PRO_5045223147" evidence="1">
    <location>
        <begin position="24"/>
        <end position="289"/>
    </location>
</feature>
<dbReference type="PANTHER" id="PTHR37981">
    <property type="entry name" value="LIPASE 2"/>
    <property type="match status" value="1"/>
</dbReference>
<keyword evidence="3" id="KW-0378">Hydrolase</keyword>
<dbReference type="Proteomes" id="UP001603418">
    <property type="component" value="Unassembled WGS sequence"/>
</dbReference>
<keyword evidence="4" id="KW-1185">Reference proteome</keyword>
<comment type="caution">
    <text evidence="3">The sequence shown here is derived from an EMBL/GenBank/DDBJ whole genome shotgun (WGS) entry which is preliminary data.</text>
</comment>
<accession>A0ABW6YZC5</accession>
<sequence>MKFTTGRAALTAGVAVTALMTGAGVAPSTAAAAASTPGPSAAPVRYVALGDSVAAGVGAGAPNANADSCFRADGTRIPNSTRAYPRLVAKALGARLDFRAFCGANTKAVINEQLGALNRRTKLVTVQVGANDFGFTGVVKKCILFSGGRICNNAIAEVQRAFLQELPGRLDKVYRAIHIKAPNARVLVVGYPKLVRQRGSGCYADGLMGLGTRQKLNAAAHTLNDVTAIAAQRRGIEFVAAEKSFKGHAVCEDPEWINGISYPDTVESFHPNASGHRAFGWLIWQKVKP</sequence>
<protein>
    <submittedName>
        <fullName evidence="3">SGNH/GDSL hydrolase family protein</fullName>
        <ecNumber evidence="3">3.1.-.-</ecNumber>
    </submittedName>
</protein>
<name>A0ABW6YZC5_9ACTN</name>
<evidence type="ECO:0000259" key="2">
    <source>
        <dbReference type="Pfam" id="PF13472"/>
    </source>
</evidence>
<feature type="signal peptide" evidence="1">
    <location>
        <begin position="1"/>
        <end position="23"/>
    </location>
</feature>
<evidence type="ECO:0000313" key="4">
    <source>
        <dbReference type="Proteomes" id="UP001603418"/>
    </source>
</evidence>
<keyword evidence="1" id="KW-0732">Signal</keyword>
<dbReference type="Gene3D" id="3.40.50.1110">
    <property type="entry name" value="SGNH hydrolase"/>
    <property type="match status" value="1"/>
</dbReference>
<dbReference type="InterPro" id="IPR037460">
    <property type="entry name" value="SEST-like"/>
</dbReference>
<dbReference type="CDD" id="cd01823">
    <property type="entry name" value="SEST_like"/>
    <property type="match status" value="1"/>
</dbReference>
<evidence type="ECO:0000313" key="3">
    <source>
        <dbReference type="EMBL" id="MFF9884232.1"/>
    </source>
</evidence>
<dbReference type="GO" id="GO:0016787">
    <property type="term" value="F:hydrolase activity"/>
    <property type="evidence" value="ECO:0007669"/>
    <property type="project" value="UniProtKB-KW"/>
</dbReference>
<dbReference type="EMBL" id="JBICBM010000010">
    <property type="protein sequence ID" value="MFF9884232.1"/>
    <property type="molecule type" value="Genomic_DNA"/>
</dbReference>
<reference evidence="3 4" key="1">
    <citation type="submission" date="2024-10" db="EMBL/GenBank/DDBJ databases">
        <title>The Natural Products Discovery Center: Release of the First 8490 Sequenced Strains for Exploring Actinobacteria Biosynthetic Diversity.</title>
        <authorList>
            <person name="Kalkreuter E."/>
            <person name="Kautsar S.A."/>
            <person name="Yang D."/>
            <person name="Bader C.D."/>
            <person name="Teijaro C.N."/>
            <person name="Fluegel L."/>
            <person name="Davis C.M."/>
            <person name="Simpson J.R."/>
            <person name="Lauterbach L."/>
            <person name="Steele A.D."/>
            <person name="Gui C."/>
            <person name="Meng S."/>
            <person name="Li G."/>
            <person name="Viehrig K."/>
            <person name="Ye F."/>
            <person name="Su P."/>
            <person name="Kiefer A.F."/>
            <person name="Nichols A."/>
            <person name="Cepeda A.J."/>
            <person name="Yan W."/>
            <person name="Fan B."/>
            <person name="Jiang Y."/>
            <person name="Adhikari A."/>
            <person name="Zheng C.-J."/>
            <person name="Schuster L."/>
            <person name="Cowan T.M."/>
            <person name="Smanski M.J."/>
            <person name="Chevrette M.G."/>
            <person name="De Carvalho L.P.S."/>
            <person name="Shen B."/>
        </authorList>
    </citation>
    <scope>NUCLEOTIDE SEQUENCE [LARGE SCALE GENOMIC DNA]</scope>
    <source>
        <strain evidence="3 4">NPDC013366</strain>
    </source>
</reference>
<dbReference type="RefSeq" id="WP_167513302.1">
    <property type="nucleotide sequence ID" value="NZ_JBICBM010000010.1"/>
</dbReference>
<dbReference type="SUPFAM" id="SSF52266">
    <property type="entry name" value="SGNH hydrolase"/>
    <property type="match status" value="1"/>
</dbReference>
<feature type="domain" description="SGNH hydrolase-type esterase" evidence="2">
    <location>
        <begin position="48"/>
        <end position="278"/>
    </location>
</feature>
<organism evidence="3 4">
    <name type="scientific">Streptomyces eurythermus</name>
    <dbReference type="NCBI Taxonomy" id="42237"/>
    <lineage>
        <taxon>Bacteria</taxon>
        <taxon>Bacillati</taxon>
        <taxon>Actinomycetota</taxon>
        <taxon>Actinomycetes</taxon>
        <taxon>Kitasatosporales</taxon>
        <taxon>Streptomycetaceae</taxon>
        <taxon>Streptomyces</taxon>
    </lineage>
</organism>
<dbReference type="PANTHER" id="PTHR37981:SF1">
    <property type="entry name" value="SGNH HYDROLASE-TYPE ESTERASE DOMAIN-CONTAINING PROTEIN"/>
    <property type="match status" value="1"/>
</dbReference>